<keyword evidence="3" id="KW-0808">Transferase</keyword>
<feature type="coiled-coil region" evidence="2">
    <location>
        <begin position="269"/>
        <end position="303"/>
    </location>
</feature>
<dbReference type="InterPro" id="IPR001646">
    <property type="entry name" value="5peptide_repeat"/>
</dbReference>
<dbReference type="PANTHER" id="PTHR47485">
    <property type="entry name" value="THYLAKOID LUMENAL 17.4 KDA PROTEIN, CHLOROPLASTIC"/>
    <property type="match status" value="1"/>
</dbReference>
<dbReference type="Gene3D" id="2.160.20.80">
    <property type="entry name" value="E3 ubiquitin-protein ligase SopA"/>
    <property type="match status" value="1"/>
</dbReference>
<keyword evidence="1" id="KW-0677">Repeat</keyword>
<protein>
    <submittedName>
        <fullName evidence="3">Serine/threonine-protein kinase B</fullName>
        <ecNumber evidence="3">2.7.11.1</ecNumber>
    </submittedName>
</protein>
<evidence type="ECO:0000256" key="2">
    <source>
        <dbReference type="SAM" id="Coils"/>
    </source>
</evidence>
<keyword evidence="3" id="KW-0418">Kinase</keyword>
<dbReference type="EMBL" id="LT960614">
    <property type="protein sequence ID" value="SON56990.1"/>
    <property type="molecule type" value="Genomic_DNA"/>
</dbReference>
<name>A0A2C9D9Z4_9HYPH</name>
<dbReference type="EC" id="2.7.11.1" evidence="3"/>
<dbReference type="GO" id="GO:0004674">
    <property type="term" value="F:protein serine/threonine kinase activity"/>
    <property type="evidence" value="ECO:0007669"/>
    <property type="project" value="UniProtKB-EC"/>
</dbReference>
<dbReference type="AlphaFoldDB" id="A0A2C9D9Z4"/>
<dbReference type="Proteomes" id="UP000223606">
    <property type="component" value="Chromosome 1"/>
</dbReference>
<dbReference type="RefSeq" id="WP_099557310.1">
    <property type="nucleotide sequence ID" value="NZ_LT960614.1"/>
</dbReference>
<proteinExistence type="predicted"/>
<dbReference type="OrthoDB" id="5293049at2"/>
<reference evidence="4" key="1">
    <citation type="submission" date="2017-09" db="EMBL/GenBank/DDBJ databases">
        <title>Genome sequence of Nannocystis excedens DSM 71.</title>
        <authorList>
            <person name="Blom J."/>
        </authorList>
    </citation>
    <scope>NUCLEOTIDE SEQUENCE [LARGE SCALE GENOMIC DNA]</scope>
    <source>
        <strain evidence="4">type strain: E19</strain>
    </source>
</reference>
<evidence type="ECO:0000256" key="1">
    <source>
        <dbReference type="ARBA" id="ARBA00022737"/>
    </source>
</evidence>
<dbReference type="Pfam" id="PF00805">
    <property type="entry name" value="Pentapeptide"/>
    <property type="match status" value="2"/>
</dbReference>
<evidence type="ECO:0000313" key="4">
    <source>
        <dbReference type="Proteomes" id="UP000223606"/>
    </source>
</evidence>
<keyword evidence="4" id="KW-1185">Reference proteome</keyword>
<dbReference type="SUPFAM" id="SSF141571">
    <property type="entry name" value="Pentapeptide repeat-like"/>
    <property type="match status" value="1"/>
</dbReference>
<keyword evidence="2" id="KW-0175">Coiled coil</keyword>
<accession>A0A2C9D9Z4</accession>
<organism evidence="3 4">
    <name type="scientific">Hartmannibacter diazotrophicus</name>
    <dbReference type="NCBI Taxonomy" id="1482074"/>
    <lineage>
        <taxon>Bacteria</taxon>
        <taxon>Pseudomonadati</taxon>
        <taxon>Pseudomonadota</taxon>
        <taxon>Alphaproteobacteria</taxon>
        <taxon>Hyphomicrobiales</taxon>
        <taxon>Pleomorphomonadaceae</taxon>
        <taxon>Hartmannibacter</taxon>
    </lineage>
</organism>
<dbReference type="KEGG" id="hdi:HDIA_3449"/>
<dbReference type="PANTHER" id="PTHR47485:SF1">
    <property type="entry name" value="THYLAKOID LUMENAL 17.4 KDA PROTEIN, CHLOROPLASTIC"/>
    <property type="match status" value="1"/>
</dbReference>
<evidence type="ECO:0000313" key="3">
    <source>
        <dbReference type="EMBL" id="SON56990.1"/>
    </source>
</evidence>
<sequence length="364" mass="39322">MADSEDLKLLASGELDLSRCDFREAQLSGLDLKGRNFSHCLFERAQCDGTQFDGSDFRAAKVSFMKAPNAVFDGCRLEKIHFGYTDLSGASLKKAVANGARFQHAKLNGANLQGALVIGGAIDADTILDGVLSDESTNFEGLQVIRSTSRDPLFKDYVFKNGTLHRRSDFGSSVISDSSNNERLPVDVHSPERQEIKTAKIQIQNLLHNAVVTRLTAQQFASQIENALRGVPAAQGNKVAEPLQTLLEFAEVLRHLAPDTQSPIDPLDRTQLELRIAQLETLVDRLTRQLDDETRAREAAEALAASGGFVKNFGKSAGKASGTAAVAVVTSLVTIGVPAATVFLLGREHPLVVAFLTVLGRLPK</sequence>
<gene>
    <name evidence="3" type="primary">spkB</name>
    <name evidence="3" type="ORF">HDIA_3449</name>
</gene>